<dbReference type="GO" id="GO:0070059">
    <property type="term" value="P:intrinsic apoptotic signaling pathway in response to endoplasmic reticulum stress"/>
    <property type="evidence" value="ECO:0007669"/>
    <property type="project" value="TreeGrafter"/>
</dbReference>
<comment type="caution">
    <text evidence="1">The sequence shown here is derived from an EMBL/GenBank/DDBJ whole genome shotgun (WGS) entry which is preliminary data.</text>
</comment>
<accession>A0A7D9HUQ1</accession>
<dbReference type="GO" id="GO:0005524">
    <property type="term" value="F:ATP binding"/>
    <property type="evidence" value="ECO:0007669"/>
    <property type="project" value="InterPro"/>
</dbReference>
<sequence length="494" mass="56977">MGQATRKLRTEVTESERIAALKPNSNEWKRVSVKYRPKFERLLKIWENANESQSITIINGNRVCFDKEFLIGGGSYGTEVYIGLGSDGIERAIKRLPKRLCDHLGKNERDILNSRNATESPRIVKYWFYDDTSNRDFCYLILNLYERNLEDYIREEGDKITEFSARVMIRQVLEGLRALHAKNPDRILHRDLKPANILVDVDGNIALSDFGIGLFFREDANTHKTINQCGTSGWIACECIDWDDLYSNELRDPSDAPIQLRWKEESDIQVAGMLGFFILTKGKHPFGPSIHRLEKMYLDNPICLIELSDPVVKDLLSQMLAKDPDKRPRVVQALKHPYFLSLEEQIQFLQAVGNDPKIIEDNCAVSKALDNHCQSQLRYPLLPNNWKSVIDPSDLDTLCRGGRPSKTYVNSQYTHCLRLIRNVLQHPDGKLDQLKKKGQATSLQEYFLKLFPKLPLVLYQFFRRNHELTKRPALKKFFPVMTRAAESDASMDRS</sequence>
<dbReference type="Proteomes" id="UP001152795">
    <property type="component" value="Unassembled WGS sequence"/>
</dbReference>
<dbReference type="PANTHER" id="PTHR13954">
    <property type="entry name" value="IRE1-RELATED"/>
    <property type="match status" value="1"/>
</dbReference>
<dbReference type="PANTHER" id="PTHR13954:SF28">
    <property type="match status" value="1"/>
</dbReference>
<dbReference type="Pfam" id="PF00069">
    <property type="entry name" value="Pkinase"/>
    <property type="match status" value="1"/>
</dbReference>
<organism evidence="1 2">
    <name type="scientific">Paramuricea clavata</name>
    <name type="common">Red gorgonian</name>
    <name type="synonym">Violescent sea-whip</name>
    <dbReference type="NCBI Taxonomy" id="317549"/>
    <lineage>
        <taxon>Eukaryota</taxon>
        <taxon>Metazoa</taxon>
        <taxon>Cnidaria</taxon>
        <taxon>Anthozoa</taxon>
        <taxon>Octocorallia</taxon>
        <taxon>Malacalcyonacea</taxon>
        <taxon>Plexauridae</taxon>
        <taxon>Paramuricea</taxon>
    </lineage>
</organism>
<dbReference type="InterPro" id="IPR008271">
    <property type="entry name" value="Ser/Thr_kinase_AS"/>
</dbReference>
<dbReference type="Gene3D" id="1.10.510.10">
    <property type="entry name" value="Transferase(Phosphotransferase) domain 1"/>
    <property type="match status" value="2"/>
</dbReference>
<proteinExistence type="predicted"/>
<name>A0A7D9HUQ1_PARCT</name>
<dbReference type="SMART" id="SM00220">
    <property type="entry name" value="S_TKc"/>
    <property type="match status" value="1"/>
</dbReference>
<dbReference type="AlphaFoldDB" id="A0A7D9HUQ1"/>
<dbReference type="PROSITE" id="PS50011">
    <property type="entry name" value="PROTEIN_KINASE_DOM"/>
    <property type="match status" value="1"/>
</dbReference>
<dbReference type="GO" id="GO:0036498">
    <property type="term" value="P:IRE1-mediated unfolded protein response"/>
    <property type="evidence" value="ECO:0007669"/>
    <property type="project" value="TreeGrafter"/>
</dbReference>
<dbReference type="GO" id="GO:0051082">
    <property type="term" value="F:unfolded protein binding"/>
    <property type="evidence" value="ECO:0007669"/>
    <property type="project" value="TreeGrafter"/>
</dbReference>
<dbReference type="InterPro" id="IPR045133">
    <property type="entry name" value="IRE1/2-like"/>
</dbReference>
<dbReference type="InterPro" id="IPR038357">
    <property type="entry name" value="KEN_sf"/>
</dbReference>
<dbReference type="Gene3D" id="1.20.1440.180">
    <property type="entry name" value="KEN domain"/>
    <property type="match status" value="1"/>
</dbReference>
<reference evidence="1" key="1">
    <citation type="submission" date="2020-04" db="EMBL/GenBank/DDBJ databases">
        <authorList>
            <person name="Alioto T."/>
            <person name="Alioto T."/>
            <person name="Gomez Garrido J."/>
        </authorList>
    </citation>
    <scope>NUCLEOTIDE SEQUENCE</scope>
    <source>
        <strain evidence="1">A484AB</strain>
    </source>
</reference>
<dbReference type="InterPro" id="IPR011009">
    <property type="entry name" value="Kinase-like_dom_sf"/>
</dbReference>
<gene>
    <name evidence="1" type="ORF">PACLA_8A050836</name>
</gene>
<dbReference type="PROSITE" id="PS00108">
    <property type="entry name" value="PROTEIN_KINASE_ST"/>
    <property type="match status" value="1"/>
</dbReference>
<evidence type="ECO:0000313" key="2">
    <source>
        <dbReference type="Proteomes" id="UP001152795"/>
    </source>
</evidence>
<evidence type="ECO:0000313" key="1">
    <source>
        <dbReference type="EMBL" id="CAB3993274.1"/>
    </source>
</evidence>
<dbReference type="OrthoDB" id="4062651at2759"/>
<dbReference type="GO" id="GO:0004521">
    <property type="term" value="F:RNA endonuclease activity"/>
    <property type="evidence" value="ECO:0007669"/>
    <property type="project" value="InterPro"/>
</dbReference>
<dbReference type="InterPro" id="IPR000719">
    <property type="entry name" value="Prot_kinase_dom"/>
</dbReference>
<keyword evidence="1" id="KW-0418">Kinase</keyword>
<dbReference type="GO" id="GO:1990604">
    <property type="term" value="C:IRE1-TRAF2-ASK1 complex"/>
    <property type="evidence" value="ECO:0007669"/>
    <property type="project" value="TreeGrafter"/>
</dbReference>
<dbReference type="PROSITE" id="PS51392">
    <property type="entry name" value="KEN"/>
    <property type="match status" value="1"/>
</dbReference>
<keyword evidence="1" id="KW-0808">Transferase</keyword>
<protein>
    <submittedName>
        <fullName evidence="1">Serine threonine- kinase endoribonuclease IRE1</fullName>
    </submittedName>
</protein>
<keyword evidence="2" id="KW-1185">Reference proteome</keyword>
<dbReference type="InterPro" id="IPR010513">
    <property type="entry name" value="KEN_dom"/>
</dbReference>
<dbReference type="Pfam" id="PF06479">
    <property type="entry name" value="Ribonuc_2-5A"/>
    <property type="match status" value="1"/>
</dbReference>
<dbReference type="GO" id="GO:0004674">
    <property type="term" value="F:protein serine/threonine kinase activity"/>
    <property type="evidence" value="ECO:0007669"/>
    <property type="project" value="InterPro"/>
</dbReference>
<dbReference type="GO" id="GO:0006397">
    <property type="term" value="P:mRNA processing"/>
    <property type="evidence" value="ECO:0007669"/>
    <property type="project" value="InterPro"/>
</dbReference>
<dbReference type="EMBL" id="CACRXK020002224">
    <property type="protein sequence ID" value="CAB3993274.1"/>
    <property type="molecule type" value="Genomic_DNA"/>
</dbReference>
<dbReference type="SUPFAM" id="SSF56112">
    <property type="entry name" value="Protein kinase-like (PK-like)"/>
    <property type="match status" value="1"/>
</dbReference>